<reference evidence="5" key="1">
    <citation type="journal article" date="2015" name="Nat. Genet.">
        <title>The genome and transcriptome of the zoonotic hookworm Ancylostoma ceylanicum identify infection-specific gene families.</title>
        <authorList>
            <person name="Schwarz E.M."/>
            <person name="Hu Y."/>
            <person name="Antoshechkin I."/>
            <person name="Miller M.M."/>
            <person name="Sternberg P.W."/>
            <person name="Aroian R.V."/>
        </authorList>
    </citation>
    <scope>NUCLEOTIDE SEQUENCE</scope>
    <source>
        <strain evidence="5">HY135</strain>
    </source>
</reference>
<name>A0A016WMC6_9BILA</name>
<keyword evidence="2" id="KW-1015">Disulfide bond</keyword>
<dbReference type="EMBL" id="JARK01000188">
    <property type="protein sequence ID" value="EYC40959.1"/>
    <property type="molecule type" value="Genomic_DNA"/>
</dbReference>
<dbReference type="Proteomes" id="UP000024635">
    <property type="component" value="Unassembled WGS sequence"/>
</dbReference>
<gene>
    <name evidence="4" type="primary">Acey_s0588.g361</name>
    <name evidence="4" type="ORF">Y032_0588g361</name>
</gene>
<dbReference type="InterPro" id="IPR001124">
    <property type="entry name" value="Lipid-bd_serum_glycop_C"/>
</dbReference>
<evidence type="ECO:0000313" key="5">
    <source>
        <dbReference type="Proteomes" id="UP000024635"/>
    </source>
</evidence>
<dbReference type="Pfam" id="PF01273">
    <property type="entry name" value="LBP_BPI_CETP"/>
    <property type="match status" value="1"/>
</dbReference>
<dbReference type="InterPro" id="IPR017943">
    <property type="entry name" value="Bactericidal_perm-incr_a/b_dom"/>
</dbReference>
<dbReference type="PANTHER" id="PTHR10504:SF145">
    <property type="entry name" value="PROTEIN CBG15266"/>
    <property type="match status" value="1"/>
</dbReference>
<dbReference type="GO" id="GO:0008289">
    <property type="term" value="F:lipid binding"/>
    <property type="evidence" value="ECO:0007669"/>
    <property type="project" value="InterPro"/>
</dbReference>
<organism evidence="4 5">
    <name type="scientific">Ancylostoma ceylanicum</name>
    <dbReference type="NCBI Taxonomy" id="53326"/>
    <lineage>
        <taxon>Eukaryota</taxon>
        <taxon>Metazoa</taxon>
        <taxon>Ecdysozoa</taxon>
        <taxon>Nematoda</taxon>
        <taxon>Chromadorea</taxon>
        <taxon>Rhabditida</taxon>
        <taxon>Rhabditina</taxon>
        <taxon>Rhabditomorpha</taxon>
        <taxon>Strongyloidea</taxon>
        <taxon>Ancylostomatidae</taxon>
        <taxon>Ancylostomatinae</taxon>
        <taxon>Ancylostoma</taxon>
    </lineage>
</organism>
<dbReference type="GO" id="GO:0005615">
    <property type="term" value="C:extracellular space"/>
    <property type="evidence" value="ECO:0007669"/>
    <property type="project" value="TreeGrafter"/>
</dbReference>
<feature type="domain" description="Lipid-binding serum glycoprotein C-terminal" evidence="3">
    <location>
        <begin position="192"/>
        <end position="401"/>
    </location>
</feature>
<sequence>MFLYYYNLRFNFLPTGNGLSWSSQQGSLRLTGKWAAEYRFLYVPVWSSGWVNVQASDIRLNVSGKVTALNHRPQIHLGDCSAELGTFHIELGGGMVPWLVNFFRGVISRTIKNAIRDKACEISRSVLLAEVNDHILSLPLHLPVWENFFIDYAVEKSPEFTSSYVEAEAAAELVYGAQTCPSPKIQEWTEEDLVPRMAVMWIGESIPNCLLKSAHEGKLITYTATKDKPSISSYLKTSCSLFSLTLCMGHFFPKLHTDYPNQHVDLHFRSHEVPFVQFTNDTIKVNSTFAVDFHIHPMKDHPKSLARLIVTSTSSLRPEIVKNRLAASVIDTENHFRQDFSDIGIFSNAFLFLFGKMFAMTTSALTRWMVAGGVPIPVFDNVTISGESEIRIFEEYIRLNTDLEFR</sequence>
<evidence type="ECO:0000259" key="3">
    <source>
        <dbReference type="SMART" id="SM00329"/>
    </source>
</evidence>
<dbReference type="AlphaFoldDB" id="A0A016WMC6"/>
<dbReference type="Gene3D" id="3.15.10.10">
    <property type="entry name" value="Bactericidal permeability-increasing protein, domain 1"/>
    <property type="match status" value="1"/>
</dbReference>
<proteinExistence type="inferred from homology"/>
<dbReference type="SUPFAM" id="SSF55394">
    <property type="entry name" value="Bactericidal permeability-increasing protein, BPI"/>
    <property type="match status" value="2"/>
</dbReference>
<comment type="caution">
    <text evidence="4">The sequence shown here is derived from an EMBL/GenBank/DDBJ whole genome shotgun (WGS) entry which is preliminary data.</text>
</comment>
<dbReference type="OrthoDB" id="5857016at2759"/>
<protein>
    <recommendedName>
        <fullName evidence="3">Lipid-binding serum glycoprotein C-terminal domain-containing protein</fullName>
    </recommendedName>
</protein>
<keyword evidence="5" id="KW-1185">Reference proteome</keyword>
<evidence type="ECO:0000256" key="2">
    <source>
        <dbReference type="ARBA" id="ARBA00023157"/>
    </source>
</evidence>
<comment type="similarity">
    <text evidence="1">Belongs to the BPI/LBP/Plunc superfamily. BPI/LBP family.</text>
</comment>
<dbReference type="Pfam" id="PF02886">
    <property type="entry name" value="LBP_BPI_CETP_C"/>
    <property type="match status" value="1"/>
</dbReference>
<dbReference type="InterPro" id="IPR032942">
    <property type="entry name" value="BPI/LBP/Plunc"/>
</dbReference>
<dbReference type="SMART" id="SM00329">
    <property type="entry name" value="BPI2"/>
    <property type="match status" value="1"/>
</dbReference>
<accession>A0A016WMC6</accession>
<dbReference type="InterPro" id="IPR017942">
    <property type="entry name" value="Lipid-bd_serum_glycop_N"/>
</dbReference>
<evidence type="ECO:0000256" key="1">
    <source>
        <dbReference type="ARBA" id="ARBA00007292"/>
    </source>
</evidence>
<dbReference type="PANTHER" id="PTHR10504">
    <property type="entry name" value="BACTERICIDAL PERMEABILITY-INCREASING BPI PROTEIN-RELATED"/>
    <property type="match status" value="1"/>
</dbReference>
<evidence type="ECO:0000313" key="4">
    <source>
        <dbReference type="EMBL" id="EYC40959.1"/>
    </source>
</evidence>
<dbReference type="Gene3D" id="3.15.20.10">
    <property type="entry name" value="Bactericidal permeability-increasing protein, domain 2"/>
    <property type="match status" value="1"/>
</dbReference>